<evidence type="ECO:0000259" key="2">
    <source>
        <dbReference type="PROSITE" id="PS51406"/>
    </source>
</evidence>
<organism evidence="3 4">
    <name type="scientific">Elysia chlorotica</name>
    <name type="common">Eastern emerald elysia</name>
    <name type="synonym">Sea slug</name>
    <dbReference type="NCBI Taxonomy" id="188477"/>
    <lineage>
        <taxon>Eukaryota</taxon>
        <taxon>Metazoa</taxon>
        <taxon>Spiralia</taxon>
        <taxon>Lophotrochozoa</taxon>
        <taxon>Mollusca</taxon>
        <taxon>Gastropoda</taxon>
        <taxon>Heterobranchia</taxon>
        <taxon>Euthyneura</taxon>
        <taxon>Panpulmonata</taxon>
        <taxon>Sacoglossa</taxon>
        <taxon>Placobranchoidea</taxon>
        <taxon>Plakobranchidae</taxon>
        <taxon>Elysia</taxon>
    </lineage>
</organism>
<dbReference type="PANTHER" id="PTHR19143">
    <property type="entry name" value="FIBRINOGEN/TENASCIN/ANGIOPOEITIN"/>
    <property type="match status" value="1"/>
</dbReference>
<dbReference type="EMBL" id="RQTK01000690">
    <property type="protein sequence ID" value="RUS76057.1"/>
    <property type="molecule type" value="Genomic_DNA"/>
</dbReference>
<accession>A0A3S1B6C9</accession>
<dbReference type="InterPro" id="IPR014716">
    <property type="entry name" value="Fibrinogen_a/b/g_C_1"/>
</dbReference>
<dbReference type="Pfam" id="PF00147">
    <property type="entry name" value="Fibrinogen_C"/>
    <property type="match status" value="1"/>
</dbReference>
<name>A0A3S1B6C9_ELYCH</name>
<dbReference type="SMART" id="SM00186">
    <property type="entry name" value="FBG"/>
    <property type="match status" value="1"/>
</dbReference>
<dbReference type="AlphaFoldDB" id="A0A3S1B6C9"/>
<dbReference type="SUPFAM" id="SSF56496">
    <property type="entry name" value="Fibrinogen C-terminal domain-like"/>
    <property type="match status" value="1"/>
</dbReference>
<feature type="chain" id="PRO_5018788569" description="Fibrinogen C-terminal domain-containing protein" evidence="1">
    <location>
        <begin position="23"/>
        <end position="281"/>
    </location>
</feature>
<dbReference type="InterPro" id="IPR036056">
    <property type="entry name" value="Fibrinogen-like_C"/>
</dbReference>
<evidence type="ECO:0000313" key="3">
    <source>
        <dbReference type="EMBL" id="RUS76057.1"/>
    </source>
</evidence>
<evidence type="ECO:0000313" key="4">
    <source>
        <dbReference type="Proteomes" id="UP000271974"/>
    </source>
</evidence>
<reference evidence="3 4" key="1">
    <citation type="submission" date="2019-01" db="EMBL/GenBank/DDBJ databases">
        <title>A draft genome assembly of the solar-powered sea slug Elysia chlorotica.</title>
        <authorList>
            <person name="Cai H."/>
            <person name="Li Q."/>
            <person name="Fang X."/>
            <person name="Li J."/>
            <person name="Curtis N.E."/>
            <person name="Altenburger A."/>
            <person name="Shibata T."/>
            <person name="Feng M."/>
            <person name="Maeda T."/>
            <person name="Schwartz J.A."/>
            <person name="Shigenobu S."/>
            <person name="Lundholm N."/>
            <person name="Nishiyama T."/>
            <person name="Yang H."/>
            <person name="Hasebe M."/>
            <person name="Li S."/>
            <person name="Pierce S.K."/>
            <person name="Wang J."/>
        </authorList>
    </citation>
    <scope>NUCLEOTIDE SEQUENCE [LARGE SCALE GENOMIC DNA]</scope>
    <source>
        <strain evidence="3">EC2010</strain>
        <tissue evidence="3">Whole organism of an adult</tissue>
    </source>
</reference>
<keyword evidence="4" id="KW-1185">Reference proteome</keyword>
<dbReference type="GO" id="GO:0005615">
    <property type="term" value="C:extracellular space"/>
    <property type="evidence" value="ECO:0007669"/>
    <property type="project" value="TreeGrafter"/>
</dbReference>
<dbReference type="STRING" id="188477.A0A3S1B6C9"/>
<dbReference type="Gene3D" id="4.10.530.10">
    <property type="entry name" value="Gamma-fibrinogen Carboxyl Terminal Fragment, domain 2"/>
    <property type="match status" value="1"/>
</dbReference>
<gene>
    <name evidence="3" type="ORF">EGW08_016187</name>
</gene>
<protein>
    <recommendedName>
        <fullName evidence="2">Fibrinogen C-terminal domain-containing protein</fullName>
    </recommendedName>
</protein>
<dbReference type="OrthoDB" id="6081480at2759"/>
<proteinExistence type="predicted"/>
<dbReference type="PANTHER" id="PTHR19143:SF327">
    <property type="entry name" value="FI21813P1-RELATED"/>
    <property type="match status" value="1"/>
</dbReference>
<dbReference type="InterPro" id="IPR002181">
    <property type="entry name" value="Fibrinogen_a/b/g_C_dom"/>
</dbReference>
<dbReference type="Proteomes" id="UP000271974">
    <property type="component" value="Unassembled WGS sequence"/>
</dbReference>
<dbReference type="PROSITE" id="PS51406">
    <property type="entry name" value="FIBRINOGEN_C_2"/>
    <property type="match status" value="1"/>
</dbReference>
<keyword evidence="1" id="KW-0732">Signal</keyword>
<sequence>MMNWGLCMTIALYWVFLHHGHAQPLDEETKKLIDEVYEELLATFLEDFNRQIEIIDSTVYEQLGEFNYNVLNELKLEHSDKLFPPECTRGMYVDRGFFPPPYVEISKPDSGVLCDYVTDGGGWIIIQKRATVYTRFDRNWEEYKNGFGTYADNFYMGNERIYTITNSGEFELRIDMGYGEDSKYSLYESFMLGDESQDYKLMIGAFKSESTGSDYFHGLDGVKFSTKDRDNDENNDGNCAQEDKGGWWYKTCVGTGLSLNGQYQTSEQSLNFREMKIRMTA</sequence>
<feature type="domain" description="Fibrinogen C-terminal" evidence="2">
    <location>
        <begin position="78"/>
        <end position="281"/>
    </location>
</feature>
<dbReference type="InterPro" id="IPR050373">
    <property type="entry name" value="Fibrinogen_C-term_domain"/>
</dbReference>
<comment type="caution">
    <text evidence="3">The sequence shown here is derived from an EMBL/GenBank/DDBJ whole genome shotgun (WGS) entry which is preliminary data.</text>
</comment>
<evidence type="ECO:0000256" key="1">
    <source>
        <dbReference type="SAM" id="SignalP"/>
    </source>
</evidence>
<dbReference type="Gene3D" id="3.90.215.10">
    <property type="entry name" value="Gamma Fibrinogen, chain A, domain 1"/>
    <property type="match status" value="1"/>
</dbReference>
<feature type="signal peptide" evidence="1">
    <location>
        <begin position="1"/>
        <end position="22"/>
    </location>
</feature>